<dbReference type="AlphaFoldDB" id="A0A1I5PBD5"/>
<feature type="transmembrane region" description="Helical" evidence="2">
    <location>
        <begin position="385"/>
        <end position="408"/>
    </location>
</feature>
<evidence type="ECO:0000313" key="3">
    <source>
        <dbReference type="EMBL" id="SFP30831.1"/>
    </source>
</evidence>
<keyword evidence="2" id="KW-0812">Transmembrane</keyword>
<dbReference type="Proteomes" id="UP000198857">
    <property type="component" value="Unassembled WGS sequence"/>
</dbReference>
<evidence type="ECO:0008006" key="5">
    <source>
        <dbReference type="Google" id="ProtNLM"/>
    </source>
</evidence>
<protein>
    <recommendedName>
        <fullName evidence="5">Membrane-associated oxidoreductase</fullName>
    </recommendedName>
</protein>
<evidence type="ECO:0000256" key="1">
    <source>
        <dbReference type="SAM" id="MobiDB-lite"/>
    </source>
</evidence>
<feature type="transmembrane region" description="Helical" evidence="2">
    <location>
        <begin position="495"/>
        <end position="516"/>
    </location>
</feature>
<evidence type="ECO:0000313" key="4">
    <source>
        <dbReference type="Proteomes" id="UP000198857"/>
    </source>
</evidence>
<accession>A0A1I5PBD5</accession>
<dbReference type="RefSeq" id="WP_169064155.1">
    <property type="nucleotide sequence ID" value="NZ_FOWQ01000004.1"/>
</dbReference>
<reference evidence="4" key="1">
    <citation type="submission" date="2016-10" db="EMBL/GenBank/DDBJ databases">
        <authorList>
            <person name="Varghese N."/>
            <person name="Submissions S."/>
        </authorList>
    </citation>
    <scope>NUCLEOTIDE SEQUENCE [LARGE SCALE GENOMIC DNA]</scope>
    <source>
        <strain evidence="4">DSM 44208</strain>
    </source>
</reference>
<dbReference type="STRING" id="1523247.SAMN05660464_2707"/>
<feature type="region of interest" description="Disordered" evidence="1">
    <location>
        <begin position="1"/>
        <end position="23"/>
    </location>
</feature>
<name>A0A1I5PBD5_9ACTN</name>
<keyword evidence="4" id="KW-1185">Reference proteome</keyword>
<proteinExistence type="predicted"/>
<organism evidence="3 4">
    <name type="scientific">Geodermatophilus dictyosporus</name>
    <dbReference type="NCBI Taxonomy" id="1523247"/>
    <lineage>
        <taxon>Bacteria</taxon>
        <taxon>Bacillati</taxon>
        <taxon>Actinomycetota</taxon>
        <taxon>Actinomycetes</taxon>
        <taxon>Geodermatophilales</taxon>
        <taxon>Geodermatophilaceae</taxon>
        <taxon>Geodermatophilus</taxon>
    </lineage>
</organism>
<gene>
    <name evidence="3" type="ORF">SAMN05660464_2707</name>
</gene>
<keyword evidence="2" id="KW-0472">Membrane</keyword>
<sequence>MDLAPGMADEDIHPQGADSWPSERRIPAAAIREALLGRDLKPAPEGLVIRGADITGTLNLDYASVPFPLVINHSRFNRPLTARHACVKYLSLASSHLPGVRLDDSVIDSWVVLDESVVAGYVSAIQLRAGLFSATRMELKAEGGRALILDRANIQGSVYFDGLKSTQGELRLTSARIGGSLTIAYGTLRTVGKVILNLERAKVSGNVYLTELNARGRINLASAQLDGLLTWTGATIRAVDHEVKGLEDIAVYGQYLQVSTLWLRGIREVRGSLYLAAAQIGSLVVDPNPPDRQLPGPLMAIGCSIRDMHGIIREDRRAAASWLSSVDSKLSHITQPWHEFAAVYERIGQTSDARWMRWQAAKLTTRHAPWYTKLARWPYGALVGYGYYPLVAAAWLALTLIVTATLVAGSRASFAPTNPASAQLVQSSPPQNPGVAPEAPGPTVTGETACSEINPAYPCLDPILYAIDSLLPPGTAGQAGAWRVISTDWWSGSFAVLRTFAWITTALLLAGVTGLLRKT</sequence>
<evidence type="ECO:0000256" key="2">
    <source>
        <dbReference type="SAM" id="Phobius"/>
    </source>
</evidence>
<feature type="region of interest" description="Disordered" evidence="1">
    <location>
        <begin position="421"/>
        <end position="445"/>
    </location>
</feature>
<keyword evidence="2" id="KW-1133">Transmembrane helix</keyword>
<dbReference type="EMBL" id="FOWQ01000004">
    <property type="protein sequence ID" value="SFP30831.1"/>
    <property type="molecule type" value="Genomic_DNA"/>
</dbReference>